<gene>
    <name evidence="1" type="ORF">GCM10010178_30430</name>
</gene>
<dbReference type="Pfam" id="PF02810">
    <property type="entry name" value="SEC-C"/>
    <property type="match status" value="1"/>
</dbReference>
<dbReference type="RefSeq" id="WP_189254359.1">
    <property type="nucleotide sequence ID" value="NZ_BMRE01000010.1"/>
</dbReference>
<dbReference type="SUPFAM" id="SSF103642">
    <property type="entry name" value="Sec-C motif"/>
    <property type="match status" value="1"/>
</dbReference>
<proteinExistence type="predicted"/>
<comment type="caution">
    <text evidence="1">The sequence shown here is derived from an EMBL/GenBank/DDBJ whole genome shotgun (WGS) entry which is preliminary data.</text>
</comment>
<evidence type="ECO:0000313" key="1">
    <source>
        <dbReference type="EMBL" id="GGU36089.1"/>
    </source>
</evidence>
<dbReference type="Gene3D" id="1.25.40.10">
    <property type="entry name" value="Tetratricopeptide repeat domain"/>
    <property type="match status" value="1"/>
</dbReference>
<dbReference type="Gene3D" id="3.10.450.50">
    <property type="match status" value="1"/>
</dbReference>
<sequence length="294" mass="33439">MDAADKARLLDEDLEEDREGFLLDAARAWHEAGDHDRAIELLTEAVELGVEDHDHPRVLLAEVLFDLGRDDEARAQLRALRKTWPDYPEPYEQAGELMRRRGEFEEALNWYDLAVAQEEPRGLADRPLAMSRREVRQKLGLPEDDLDKAAEPAARRFEELVRQMRATLAAERSQKGIEATIVAFWPRAEVPRAHEKWPELVPRTDVDAMMRDNELYHRELSESGERFVMVPLMVDRLTELASRTGGDPMDEETLCAYVTESINDDLATAWPPGPNAPCWCGSGSTYGKCCGRLQ</sequence>
<organism evidence="1 2">
    <name type="scientific">Lentzea flava</name>
    <dbReference type="NCBI Taxonomy" id="103732"/>
    <lineage>
        <taxon>Bacteria</taxon>
        <taxon>Bacillati</taxon>
        <taxon>Actinomycetota</taxon>
        <taxon>Actinomycetes</taxon>
        <taxon>Pseudonocardiales</taxon>
        <taxon>Pseudonocardiaceae</taxon>
        <taxon>Lentzea</taxon>
    </lineage>
</organism>
<protein>
    <submittedName>
        <fullName evidence="1">Preprotein translocase SecA</fullName>
    </submittedName>
</protein>
<dbReference type="Proteomes" id="UP000649573">
    <property type="component" value="Unassembled WGS sequence"/>
</dbReference>
<evidence type="ECO:0000313" key="2">
    <source>
        <dbReference type="Proteomes" id="UP000649573"/>
    </source>
</evidence>
<dbReference type="EMBL" id="BMRE01000010">
    <property type="protein sequence ID" value="GGU36089.1"/>
    <property type="molecule type" value="Genomic_DNA"/>
</dbReference>
<dbReference type="SUPFAM" id="SSF48452">
    <property type="entry name" value="TPR-like"/>
    <property type="match status" value="1"/>
</dbReference>
<name>A0ABQ2UHS4_9PSEU</name>
<dbReference type="InterPro" id="IPR011990">
    <property type="entry name" value="TPR-like_helical_dom_sf"/>
</dbReference>
<keyword evidence="2" id="KW-1185">Reference proteome</keyword>
<reference evidence="2" key="1">
    <citation type="journal article" date="2019" name="Int. J. Syst. Evol. Microbiol.">
        <title>The Global Catalogue of Microorganisms (GCM) 10K type strain sequencing project: providing services to taxonomists for standard genome sequencing and annotation.</title>
        <authorList>
            <consortium name="The Broad Institute Genomics Platform"/>
            <consortium name="The Broad Institute Genome Sequencing Center for Infectious Disease"/>
            <person name="Wu L."/>
            <person name="Ma J."/>
        </authorList>
    </citation>
    <scope>NUCLEOTIDE SEQUENCE [LARGE SCALE GENOMIC DNA]</scope>
    <source>
        <strain evidence="2">JCM 3296</strain>
    </source>
</reference>
<accession>A0ABQ2UHS4</accession>
<dbReference type="InterPro" id="IPR004027">
    <property type="entry name" value="SEC_C_motif"/>
</dbReference>
<dbReference type="Pfam" id="PF14559">
    <property type="entry name" value="TPR_19"/>
    <property type="match status" value="1"/>
</dbReference>